<dbReference type="Proteomes" id="UP001497623">
    <property type="component" value="Unassembled WGS sequence"/>
</dbReference>
<dbReference type="FunFam" id="3.90.550.50:FF:000001">
    <property type="entry name" value="Hexosyltransferase"/>
    <property type="match status" value="1"/>
</dbReference>
<keyword evidence="9 11" id="KW-0472">Membrane</keyword>
<keyword evidence="8 11" id="KW-0333">Golgi apparatus</keyword>
<evidence type="ECO:0000256" key="1">
    <source>
        <dbReference type="ARBA" id="ARBA00004323"/>
    </source>
</evidence>
<keyword evidence="3 11" id="KW-0328">Glycosyltransferase</keyword>
<name>A0AAV2R029_MEGNR</name>
<dbReference type="GO" id="GO:0016758">
    <property type="term" value="F:hexosyltransferase activity"/>
    <property type="evidence" value="ECO:0007669"/>
    <property type="project" value="InterPro"/>
</dbReference>
<evidence type="ECO:0000256" key="9">
    <source>
        <dbReference type="ARBA" id="ARBA00023136"/>
    </source>
</evidence>
<feature type="transmembrane region" description="Helical" evidence="11">
    <location>
        <begin position="21"/>
        <end position="39"/>
    </location>
</feature>
<evidence type="ECO:0000256" key="11">
    <source>
        <dbReference type="RuleBase" id="RU363063"/>
    </source>
</evidence>
<comment type="subcellular location">
    <subcellularLocation>
        <location evidence="1 11">Golgi apparatus membrane</location>
        <topology evidence="1 11">Single-pass type II membrane protein</topology>
    </subcellularLocation>
</comment>
<evidence type="ECO:0000256" key="10">
    <source>
        <dbReference type="ARBA" id="ARBA00023180"/>
    </source>
</evidence>
<dbReference type="EC" id="2.4.1.-" evidence="11"/>
<reference evidence="12 13" key="1">
    <citation type="submission" date="2024-05" db="EMBL/GenBank/DDBJ databases">
        <authorList>
            <person name="Wallberg A."/>
        </authorList>
    </citation>
    <scope>NUCLEOTIDE SEQUENCE [LARGE SCALE GENOMIC DNA]</scope>
</reference>
<dbReference type="PANTHER" id="PTHR11214">
    <property type="entry name" value="BETA-1,3-N-ACETYLGLUCOSAMINYLTRANSFERASE"/>
    <property type="match status" value="1"/>
</dbReference>
<evidence type="ECO:0000256" key="3">
    <source>
        <dbReference type="ARBA" id="ARBA00022676"/>
    </source>
</evidence>
<dbReference type="GO" id="GO:0006493">
    <property type="term" value="P:protein O-linked glycosylation"/>
    <property type="evidence" value="ECO:0007669"/>
    <property type="project" value="TreeGrafter"/>
</dbReference>
<keyword evidence="4" id="KW-0808">Transferase</keyword>
<dbReference type="Gene3D" id="3.90.550.50">
    <property type="match status" value="1"/>
</dbReference>
<evidence type="ECO:0000313" key="13">
    <source>
        <dbReference type="Proteomes" id="UP001497623"/>
    </source>
</evidence>
<accession>A0AAV2R029</accession>
<keyword evidence="13" id="KW-1185">Reference proteome</keyword>
<sequence length="387" mass="43983">MKESGMHLNSLACSLSGTKKILLAIVLVHCFIFNVIYFATSSKNGSISSIFIPCGTDCSSSQTNFRVLHNIILKDAKYTPAKIPKPEAMSINFLKGKQKVGDLYESSFQIPNEDLCYRNGTELKVLILITSKPNHEKHRQGIRLTWGHFSARKDVAIAFVFGNSTLENQKILDKESDIYEDIIQGTFMDNYPNVTLKTVSMLDWVLKYCSDVPFVLKTDDDMFINVPLLLSFIDRKSNESMVMYGRLGHHWTPNRNKKSKYFVDEKSYTAKYYPDFLSGPAYLFTSDISEILLEKTLNTIFLPLEDVLINGIVGESLMIKRIGVSPFQNMKVKISDTCELMWSLSIHGITYEEQFDIHKRTLNGKADCKKKPNSSYSILKLSNLVIL</sequence>
<keyword evidence="10" id="KW-0325">Glycoprotein</keyword>
<proteinExistence type="inferred from homology"/>
<dbReference type="GO" id="GO:0000139">
    <property type="term" value="C:Golgi membrane"/>
    <property type="evidence" value="ECO:0007669"/>
    <property type="project" value="UniProtKB-SubCell"/>
</dbReference>
<dbReference type="EMBL" id="CAXKWB010014159">
    <property type="protein sequence ID" value="CAL4109887.1"/>
    <property type="molecule type" value="Genomic_DNA"/>
</dbReference>
<gene>
    <name evidence="12" type="ORF">MNOR_LOCUS19224</name>
</gene>
<evidence type="ECO:0000256" key="6">
    <source>
        <dbReference type="ARBA" id="ARBA00022968"/>
    </source>
</evidence>
<dbReference type="InterPro" id="IPR002659">
    <property type="entry name" value="Glyco_trans_31"/>
</dbReference>
<organism evidence="12 13">
    <name type="scientific">Meganyctiphanes norvegica</name>
    <name type="common">Northern krill</name>
    <name type="synonym">Thysanopoda norvegica</name>
    <dbReference type="NCBI Taxonomy" id="48144"/>
    <lineage>
        <taxon>Eukaryota</taxon>
        <taxon>Metazoa</taxon>
        <taxon>Ecdysozoa</taxon>
        <taxon>Arthropoda</taxon>
        <taxon>Crustacea</taxon>
        <taxon>Multicrustacea</taxon>
        <taxon>Malacostraca</taxon>
        <taxon>Eumalacostraca</taxon>
        <taxon>Eucarida</taxon>
        <taxon>Euphausiacea</taxon>
        <taxon>Euphausiidae</taxon>
        <taxon>Meganyctiphanes</taxon>
    </lineage>
</organism>
<dbReference type="Pfam" id="PF01762">
    <property type="entry name" value="Galactosyl_T"/>
    <property type="match status" value="1"/>
</dbReference>
<evidence type="ECO:0000256" key="8">
    <source>
        <dbReference type="ARBA" id="ARBA00023034"/>
    </source>
</evidence>
<evidence type="ECO:0000256" key="2">
    <source>
        <dbReference type="ARBA" id="ARBA00008661"/>
    </source>
</evidence>
<comment type="similarity">
    <text evidence="2 11">Belongs to the glycosyltransferase 31 family.</text>
</comment>
<protein>
    <recommendedName>
        <fullName evidence="11">Hexosyltransferase</fullName>
        <ecNumber evidence="11">2.4.1.-</ecNumber>
    </recommendedName>
</protein>
<evidence type="ECO:0000313" key="12">
    <source>
        <dbReference type="EMBL" id="CAL4109887.1"/>
    </source>
</evidence>
<dbReference type="PANTHER" id="PTHR11214:SF379">
    <property type="entry name" value="HEXOSYLTRANSFERASE-RELATED"/>
    <property type="match status" value="1"/>
</dbReference>
<keyword evidence="6 11" id="KW-0735">Signal-anchor</keyword>
<dbReference type="AlphaFoldDB" id="A0AAV2R029"/>
<keyword evidence="7 11" id="KW-1133">Transmembrane helix</keyword>
<comment type="caution">
    <text evidence="12">The sequence shown here is derived from an EMBL/GenBank/DDBJ whole genome shotgun (WGS) entry which is preliminary data.</text>
</comment>
<keyword evidence="5 11" id="KW-0812">Transmembrane</keyword>
<evidence type="ECO:0000256" key="5">
    <source>
        <dbReference type="ARBA" id="ARBA00022692"/>
    </source>
</evidence>
<evidence type="ECO:0000256" key="7">
    <source>
        <dbReference type="ARBA" id="ARBA00022989"/>
    </source>
</evidence>
<evidence type="ECO:0000256" key="4">
    <source>
        <dbReference type="ARBA" id="ARBA00022679"/>
    </source>
</evidence>